<evidence type="ECO:0000259" key="1">
    <source>
        <dbReference type="PROSITE" id="PS51742"/>
    </source>
</evidence>
<dbReference type="RefSeq" id="WP_187595753.1">
    <property type="nucleotide sequence ID" value="NZ_CP060714.1"/>
</dbReference>
<dbReference type="AlphaFoldDB" id="A0A7G9RIQ5"/>
<dbReference type="Gene3D" id="3.30.1330.80">
    <property type="entry name" value="Hypothetical protein, similar to alpha- acetolactate decarboxylase, domain 2"/>
    <property type="match status" value="1"/>
</dbReference>
<proteinExistence type="predicted"/>
<organism evidence="2 3">
    <name type="scientific">Diaphorobacter ruginosibacter</name>
    <dbReference type="NCBI Taxonomy" id="1715720"/>
    <lineage>
        <taxon>Bacteria</taxon>
        <taxon>Pseudomonadati</taxon>
        <taxon>Pseudomonadota</taxon>
        <taxon>Betaproteobacteria</taxon>
        <taxon>Burkholderiales</taxon>
        <taxon>Comamonadaceae</taxon>
        <taxon>Diaphorobacter</taxon>
    </lineage>
</organism>
<protein>
    <submittedName>
        <fullName evidence="2">DUF296 domain-containing protein</fullName>
    </submittedName>
</protein>
<dbReference type="InterPro" id="IPR005175">
    <property type="entry name" value="PPC_dom"/>
</dbReference>
<dbReference type="EMBL" id="CP060714">
    <property type="protein sequence ID" value="QNN55480.1"/>
    <property type="molecule type" value="Genomic_DNA"/>
</dbReference>
<keyword evidence="3" id="KW-1185">Reference proteome</keyword>
<dbReference type="PROSITE" id="PS51742">
    <property type="entry name" value="PPC"/>
    <property type="match status" value="1"/>
</dbReference>
<dbReference type="KEGG" id="drg:H9K76_12465"/>
<accession>A0A7G9RIQ5</accession>
<name>A0A7G9RIQ5_9BURK</name>
<sequence length="183" mass="19726">MPEPRMALPRPRTLVHPGPFSPRRIEHMEAAGGQHLRLSIPPQAILHDALVDAMSRHGVACASMTLIGGHFSTFSFCFAGADPSGEAVVRYSAPMTSQSTRLLFGNATLGKSQQGRPIVHCHAVFQTDDGVIAGGHVLTDRCRVGHTPVTVLATSLEGFELRLQVDEETRTPLLRPLPEPSHG</sequence>
<gene>
    <name evidence="2" type="ORF">H9K76_12465</name>
</gene>
<reference evidence="2 3" key="1">
    <citation type="submission" date="2020-08" db="EMBL/GenBank/DDBJ databases">
        <title>Genome sequence of Diaphorobacter ruginosibacter DSM 27467T.</title>
        <authorList>
            <person name="Hyun D.-W."/>
            <person name="Bae J.-W."/>
        </authorList>
    </citation>
    <scope>NUCLEOTIDE SEQUENCE [LARGE SCALE GENOMIC DNA]</scope>
    <source>
        <strain evidence="2 3">DSM 27467</strain>
    </source>
</reference>
<feature type="domain" description="PPC" evidence="1">
    <location>
        <begin position="30"/>
        <end position="177"/>
    </location>
</feature>
<evidence type="ECO:0000313" key="2">
    <source>
        <dbReference type="EMBL" id="QNN55480.1"/>
    </source>
</evidence>
<dbReference type="Proteomes" id="UP000515811">
    <property type="component" value="Chromosome"/>
</dbReference>
<evidence type="ECO:0000313" key="3">
    <source>
        <dbReference type="Proteomes" id="UP000515811"/>
    </source>
</evidence>
<dbReference type="SUPFAM" id="SSF117856">
    <property type="entry name" value="AF0104/ALDC/Ptd012-like"/>
    <property type="match status" value="1"/>
</dbReference>